<feature type="domain" description="Thioesterase" evidence="2">
    <location>
        <begin position="192"/>
        <end position="265"/>
    </location>
</feature>
<gene>
    <name evidence="3" type="ORF">H7J73_06360</name>
</gene>
<evidence type="ECO:0000313" key="4">
    <source>
        <dbReference type="Proteomes" id="UP001526201"/>
    </source>
</evidence>
<dbReference type="Proteomes" id="UP001526201">
    <property type="component" value="Unassembled WGS sequence"/>
</dbReference>
<dbReference type="SUPFAM" id="SSF54637">
    <property type="entry name" value="Thioesterase/thiol ester dehydrase-isomerase"/>
    <property type="match status" value="1"/>
</dbReference>
<reference evidence="3 4" key="1">
    <citation type="journal article" date="2022" name="BMC Genomics">
        <title>Comparative genome analysis of mycobacteria focusing on tRNA and non-coding RNA.</title>
        <authorList>
            <person name="Behra P.R.K."/>
            <person name="Pettersson B.M.F."/>
            <person name="Ramesh M."/>
            <person name="Das S."/>
            <person name="Dasgupta S."/>
            <person name="Kirsebom L.A."/>
        </authorList>
    </citation>
    <scope>NUCLEOTIDE SEQUENCE [LARGE SCALE GENOMIC DNA]</scope>
    <source>
        <strain evidence="3 4">DSM 44078</strain>
    </source>
</reference>
<dbReference type="CDD" id="cd03443">
    <property type="entry name" value="PaaI_thioesterase"/>
    <property type="match status" value="1"/>
</dbReference>
<dbReference type="Gene3D" id="3.10.129.10">
    <property type="entry name" value="Hotdog Thioesterase"/>
    <property type="match status" value="1"/>
</dbReference>
<name>A0ABT3C875_9MYCO</name>
<sequence length="275" mass="28634">MSDADQHDIETPENILRRFDIRHLENDVAEGISILSMPVADLLNPFTGAPTIGPLAILLDAAGGNSNHYRRSNTEWTVTSELTVELSPDGAAVIFGNPELPVIANSRPLGPKGATALSVCVFTCGDVTVGGGTVRSFYLPAGEGMPQTPPPFALPTPRAPLADLMAVQVRDDEDGSTVLAQCVDPILNNSLGIVNGGVASAGLELAASAAINTGRPAPMRTASLRVNFLRPFFSGAQSRYLGTAMRIGRNTAVADATAVDDSGKVALAARLTAYV</sequence>
<dbReference type="Pfam" id="PF03061">
    <property type="entry name" value="4HBT"/>
    <property type="match status" value="1"/>
</dbReference>
<dbReference type="EMBL" id="JACKTY010000018">
    <property type="protein sequence ID" value="MCV7225653.1"/>
    <property type="molecule type" value="Genomic_DNA"/>
</dbReference>
<evidence type="ECO:0000256" key="1">
    <source>
        <dbReference type="ARBA" id="ARBA00022801"/>
    </source>
</evidence>
<dbReference type="InterPro" id="IPR006683">
    <property type="entry name" value="Thioestr_dom"/>
</dbReference>
<dbReference type="RefSeq" id="WP_264066443.1">
    <property type="nucleotide sequence ID" value="NZ_JACKTY010000018.1"/>
</dbReference>
<keyword evidence="4" id="KW-1185">Reference proteome</keyword>
<comment type="caution">
    <text evidence="3">The sequence shown here is derived from an EMBL/GenBank/DDBJ whole genome shotgun (WGS) entry which is preliminary data.</text>
</comment>
<dbReference type="InterPro" id="IPR003736">
    <property type="entry name" value="PAAI_dom"/>
</dbReference>
<proteinExistence type="predicted"/>
<organism evidence="3 4">
    <name type="scientific">Mycolicibacterium komossense</name>
    <dbReference type="NCBI Taxonomy" id="1779"/>
    <lineage>
        <taxon>Bacteria</taxon>
        <taxon>Bacillati</taxon>
        <taxon>Actinomycetota</taxon>
        <taxon>Actinomycetes</taxon>
        <taxon>Mycobacteriales</taxon>
        <taxon>Mycobacteriaceae</taxon>
        <taxon>Mycolicibacterium</taxon>
    </lineage>
</organism>
<protein>
    <submittedName>
        <fullName evidence="3">PaaI family thioesterase</fullName>
    </submittedName>
</protein>
<accession>A0ABT3C875</accession>
<evidence type="ECO:0000313" key="3">
    <source>
        <dbReference type="EMBL" id="MCV7225653.1"/>
    </source>
</evidence>
<evidence type="ECO:0000259" key="2">
    <source>
        <dbReference type="Pfam" id="PF03061"/>
    </source>
</evidence>
<dbReference type="NCBIfam" id="TIGR00369">
    <property type="entry name" value="unchar_dom_1"/>
    <property type="match status" value="1"/>
</dbReference>
<keyword evidence="1" id="KW-0378">Hydrolase</keyword>
<dbReference type="InterPro" id="IPR029069">
    <property type="entry name" value="HotDog_dom_sf"/>
</dbReference>